<dbReference type="Pfam" id="PF00171">
    <property type="entry name" value="Aldedh"/>
    <property type="match status" value="1"/>
</dbReference>
<reference evidence="6" key="1">
    <citation type="submission" date="2020-09" db="EMBL/GenBank/DDBJ databases">
        <title>A novel bacterium of genus Paenibacillus, isolated from South China Sea.</title>
        <authorList>
            <person name="Huang H."/>
            <person name="Mo K."/>
            <person name="Hu Y."/>
        </authorList>
    </citation>
    <scope>NUCLEOTIDE SEQUENCE</scope>
    <source>
        <strain evidence="6">IB182363</strain>
    </source>
</reference>
<protein>
    <submittedName>
        <fullName evidence="6">Aldehyde dehydrogenase family protein</fullName>
    </submittedName>
</protein>
<sequence>MAAIDGIGKMYIGGEWVGSLSGKTREITNPATGECIAVVTEGGLEDVRHAIETARHTFDETGWRDTSSRERARLLFALADKIEQHVDELARLETLNNGKPLGEAESDVSSAASCFRYYAGLITKPHGQTYEVPYPIQAMVVREPVGVCGQIVPWNFPLMMAAWKLAPCLGAGNVTVFKPSELTPLTAIRLFELIEEVGFPRGVANLVLGEGRTVGAELAASHLVDKVAFTGGTETGRSVMRAAAGNIKKVSLELGGKSPNIVFADADPSIVAEYVMYGIYIGSGQVCSAGSRLLIQDEIYETFMQELVDRTKQIRVGSGLELGTEMGPLVSQAHMEKVLSYIEIGRQEGATIAAGGRRMTEGEYARGFFVEPTILTDTTPDMRVVQEEIFGPVLVVQRFRDEEEAIRLANGTVFGLAGAVFTNDAARSMRVARKVRSGIMWVNTYHPTYNEAPWGGFKQSGLGRELGTFGLDEYTEVKQVNINMELKPLGFYKGKGE</sequence>
<dbReference type="InterPro" id="IPR015590">
    <property type="entry name" value="Aldehyde_DH_dom"/>
</dbReference>
<proteinExistence type="inferred from homology"/>
<dbReference type="FunFam" id="3.40.605.10:FF:000007">
    <property type="entry name" value="NAD/NADP-dependent betaine aldehyde dehydrogenase"/>
    <property type="match status" value="1"/>
</dbReference>
<keyword evidence="2 4" id="KW-0560">Oxidoreductase</keyword>
<name>A0A927CCW4_9BACL</name>
<evidence type="ECO:0000256" key="2">
    <source>
        <dbReference type="ARBA" id="ARBA00023002"/>
    </source>
</evidence>
<comment type="caution">
    <text evidence="6">The sequence shown here is derived from an EMBL/GenBank/DDBJ whole genome shotgun (WGS) entry which is preliminary data.</text>
</comment>
<gene>
    <name evidence="6" type="ORF">IDH45_25305</name>
</gene>
<evidence type="ECO:0000313" key="6">
    <source>
        <dbReference type="EMBL" id="MBD2865305.1"/>
    </source>
</evidence>
<dbReference type="FunFam" id="3.40.605.10:FF:000026">
    <property type="entry name" value="Aldehyde dehydrogenase, putative"/>
    <property type="match status" value="1"/>
</dbReference>
<organism evidence="6 7">
    <name type="scientific">Paenibacillus oceani</name>
    <dbReference type="NCBI Taxonomy" id="2772510"/>
    <lineage>
        <taxon>Bacteria</taxon>
        <taxon>Bacillati</taxon>
        <taxon>Bacillota</taxon>
        <taxon>Bacilli</taxon>
        <taxon>Bacillales</taxon>
        <taxon>Paenibacillaceae</taxon>
        <taxon>Paenibacillus</taxon>
    </lineage>
</organism>
<dbReference type="AlphaFoldDB" id="A0A927CCW4"/>
<dbReference type="InterPro" id="IPR029510">
    <property type="entry name" value="Ald_DH_CS_GLU"/>
</dbReference>
<feature type="domain" description="Aldehyde dehydrogenase" evidence="5">
    <location>
        <begin position="16"/>
        <end position="480"/>
    </location>
</feature>
<dbReference type="FunFam" id="3.40.309.10:FF:000012">
    <property type="entry name" value="Betaine aldehyde dehydrogenase"/>
    <property type="match status" value="1"/>
</dbReference>
<dbReference type="EMBL" id="JACXJA010000040">
    <property type="protein sequence ID" value="MBD2865305.1"/>
    <property type="molecule type" value="Genomic_DNA"/>
</dbReference>
<dbReference type="RefSeq" id="WP_190930924.1">
    <property type="nucleotide sequence ID" value="NZ_JACXJA010000040.1"/>
</dbReference>
<dbReference type="Gene3D" id="3.40.309.10">
    <property type="entry name" value="Aldehyde Dehydrogenase, Chain A, domain 2"/>
    <property type="match status" value="1"/>
</dbReference>
<dbReference type="Proteomes" id="UP000639396">
    <property type="component" value="Unassembled WGS sequence"/>
</dbReference>
<feature type="active site" evidence="3">
    <location>
        <position position="253"/>
    </location>
</feature>
<dbReference type="GO" id="GO:0016620">
    <property type="term" value="F:oxidoreductase activity, acting on the aldehyde or oxo group of donors, NAD or NADP as acceptor"/>
    <property type="evidence" value="ECO:0007669"/>
    <property type="project" value="InterPro"/>
</dbReference>
<evidence type="ECO:0000259" key="5">
    <source>
        <dbReference type="Pfam" id="PF00171"/>
    </source>
</evidence>
<dbReference type="Gene3D" id="3.40.605.10">
    <property type="entry name" value="Aldehyde Dehydrogenase, Chain A, domain 1"/>
    <property type="match status" value="1"/>
</dbReference>
<evidence type="ECO:0000256" key="4">
    <source>
        <dbReference type="RuleBase" id="RU003345"/>
    </source>
</evidence>
<evidence type="ECO:0000256" key="1">
    <source>
        <dbReference type="ARBA" id="ARBA00009986"/>
    </source>
</evidence>
<evidence type="ECO:0000256" key="3">
    <source>
        <dbReference type="PROSITE-ProRule" id="PRU10007"/>
    </source>
</evidence>
<comment type="similarity">
    <text evidence="1 4">Belongs to the aldehyde dehydrogenase family.</text>
</comment>
<dbReference type="PROSITE" id="PS00687">
    <property type="entry name" value="ALDEHYDE_DEHYDR_GLU"/>
    <property type="match status" value="1"/>
</dbReference>
<evidence type="ECO:0000313" key="7">
    <source>
        <dbReference type="Proteomes" id="UP000639396"/>
    </source>
</evidence>
<keyword evidence="7" id="KW-1185">Reference proteome</keyword>
<dbReference type="SUPFAM" id="SSF53720">
    <property type="entry name" value="ALDH-like"/>
    <property type="match status" value="1"/>
</dbReference>
<dbReference type="InterPro" id="IPR016161">
    <property type="entry name" value="Ald_DH/histidinol_DH"/>
</dbReference>
<dbReference type="InterPro" id="IPR016163">
    <property type="entry name" value="Ald_DH_C"/>
</dbReference>
<dbReference type="InterPro" id="IPR016162">
    <property type="entry name" value="Ald_DH_N"/>
</dbReference>
<dbReference type="PANTHER" id="PTHR11699">
    <property type="entry name" value="ALDEHYDE DEHYDROGENASE-RELATED"/>
    <property type="match status" value="1"/>
</dbReference>
<accession>A0A927CCW4</accession>